<keyword evidence="1" id="KW-0472">Membrane</keyword>
<gene>
    <name evidence="3" type="ORF">I9W95_14670</name>
</gene>
<dbReference type="PANTHER" id="PTHR30273">
    <property type="entry name" value="PERIPLASMIC SIGNAL SENSOR AND SIGMA FACTOR ACTIVATOR FECR-RELATED"/>
    <property type="match status" value="1"/>
</dbReference>
<dbReference type="PANTHER" id="PTHR30273:SF2">
    <property type="entry name" value="PROTEIN FECR"/>
    <property type="match status" value="1"/>
</dbReference>
<dbReference type="RefSeq" id="WP_225676226.1">
    <property type="nucleotide sequence ID" value="NZ_JAEDAH010000094.1"/>
</dbReference>
<dbReference type="Proteomes" id="UP000714380">
    <property type="component" value="Unassembled WGS sequence"/>
</dbReference>
<dbReference type="InterPro" id="IPR006860">
    <property type="entry name" value="FecR"/>
</dbReference>
<dbReference type="EMBL" id="JAEDAH010000094">
    <property type="protein sequence ID" value="MCA6064854.1"/>
    <property type="molecule type" value="Genomic_DNA"/>
</dbReference>
<evidence type="ECO:0000313" key="3">
    <source>
        <dbReference type="EMBL" id="MCA6064854.1"/>
    </source>
</evidence>
<keyword evidence="1" id="KW-1133">Transmembrane helix</keyword>
<organism evidence="3 4">
    <name type="scientific">Thalassolituus marinus</name>
    <dbReference type="NCBI Taxonomy" id="671053"/>
    <lineage>
        <taxon>Bacteria</taxon>
        <taxon>Pseudomonadati</taxon>
        <taxon>Pseudomonadota</taxon>
        <taxon>Gammaproteobacteria</taxon>
        <taxon>Oceanospirillales</taxon>
        <taxon>Oceanospirillaceae</taxon>
        <taxon>Thalassolituus</taxon>
    </lineage>
</organism>
<feature type="domain" description="FecR protein" evidence="2">
    <location>
        <begin position="47"/>
        <end position="139"/>
    </location>
</feature>
<dbReference type="Pfam" id="PF04773">
    <property type="entry name" value="FecR"/>
    <property type="match status" value="1"/>
</dbReference>
<keyword evidence="4" id="KW-1185">Reference proteome</keyword>
<sequence length="161" mass="17656">MAHQQTAPAIGNTRVLWIALTLLLAIPSAVYLFIAPENNAQAGDVVTYTTAAGEERNLRLDDGSEVHLQENSSLAVRYSDQQRRIQLTSGSIQVVVAPEVNRPFWAQAGTLRLRSDVSAFTLRLNHESVMLQVLEGEVRAQSRGEVQTIPAGQRIVLAQAR</sequence>
<evidence type="ECO:0000313" key="4">
    <source>
        <dbReference type="Proteomes" id="UP000714380"/>
    </source>
</evidence>
<accession>A0ABS7ZT19</accession>
<comment type="caution">
    <text evidence="3">The sequence shown here is derived from an EMBL/GenBank/DDBJ whole genome shotgun (WGS) entry which is preliminary data.</text>
</comment>
<feature type="transmembrane region" description="Helical" evidence="1">
    <location>
        <begin position="15"/>
        <end position="34"/>
    </location>
</feature>
<proteinExistence type="predicted"/>
<evidence type="ECO:0000256" key="1">
    <source>
        <dbReference type="SAM" id="Phobius"/>
    </source>
</evidence>
<dbReference type="Gene3D" id="2.60.120.1440">
    <property type="match status" value="1"/>
</dbReference>
<reference evidence="3 4" key="1">
    <citation type="submission" date="2020-12" db="EMBL/GenBank/DDBJ databases">
        <title>Novel Thalassolituus-related marine hydrocarbonoclastic bacteria mediated algae-derived hydrocarbons mineralization in twilight zone of the northern South China Sea.</title>
        <authorList>
            <person name="Dong C."/>
        </authorList>
    </citation>
    <scope>NUCLEOTIDE SEQUENCE [LARGE SCALE GENOMIC DNA]</scope>
    <source>
        <strain evidence="3 4">IMCC1826</strain>
    </source>
</reference>
<protein>
    <submittedName>
        <fullName evidence="3">FecR domain-containing protein</fullName>
    </submittedName>
</protein>
<keyword evidence="1" id="KW-0812">Transmembrane</keyword>
<dbReference type="InterPro" id="IPR012373">
    <property type="entry name" value="Ferrdict_sens_TM"/>
</dbReference>
<evidence type="ECO:0000259" key="2">
    <source>
        <dbReference type="Pfam" id="PF04773"/>
    </source>
</evidence>
<name>A0ABS7ZT19_9GAMM</name>